<comment type="caution">
    <text evidence="2">The sequence shown here is derived from an EMBL/GenBank/DDBJ whole genome shotgun (WGS) entry which is preliminary data.</text>
</comment>
<accession>G7DXK3</accession>
<reference evidence="2 3" key="1">
    <citation type="journal article" date="2011" name="J. Gen. Appl. Microbiol.">
        <title>Draft genome sequencing of the enigmatic basidiomycete Mixia osmundae.</title>
        <authorList>
            <person name="Nishida H."/>
            <person name="Nagatsuka Y."/>
            <person name="Sugiyama J."/>
        </authorList>
    </citation>
    <scope>NUCLEOTIDE SEQUENCE [LARGE SCALE GENOMIC DNA]</scope>
    <source>
        <strain evidence="3">CBS 9802 / IAM 14324 / JCM 22182 / KY 12970</strain>
    </source>
</reference>
<protein>
    <submittedName>
        <fullName evidence="2">Uncharacterized protein</fullName>
    </submittedName>
</protein>
<name>G7DXK3_MIXOS</name>
<reference evidence="2 3" key="2">
    <citation type="journal article" date="2012" name="Open Biol.">
        <title>Characteristics of nucleosomes and linker DNA regions on the genome of the basidiomycete Mixia osmundae revealed by mono- and dinucleosome mapping.</title>
        <authorList>
            <person name="Nishida H."/>
            <person name="Kondo S."/>
            <person name="Matsumoto T."/>
            <person name="Suzuki Y."/>
            <person name="Yoshikawa H."/>
            <person name="Taylor T.D."/>
            <person name="Sugiyama J."/>
        </authorList>
    </citation>
    <scope>NUCLEOTIDE SEQUENCE [LARGE SCALE GENOMIC DNA]</scope>
    <source>
        <strain evidence="3">CBS 9802 / IAM 14324 / JCM 22182 / KY 12970</strain>
    </source>
</reference>
<feature type="transmembrane region" description="Helical" evidence="1">
    <location>
        <begin position="33"/>
        <end position="59"/>
    </location>
</feature>
<sequence length="65" mass="7403">MAQKESVVPSSRASPIVSVRYGSSSEHLLLCHFFPGIFFFLAIVARRIFILCVFCNQILHVRLCF</sequence>
<evidence type="ECO:0000313" key="3">
    <source>
        <dbReference type="Proteomes" id="UP000009131"/>
    </source>
</evidence>
<keyword evidence="3" id="KW-1185">Reference proteome</keyword>
<dbReference type="HOGENOM" id="CLU_2850210_0_0_1"/>
<gene>
    <name evidence="2" type="primary">Mo01970</name>
    <name evidence="2" type="ORF">E5Q_01970</name>
</gene>
<keyword evidence="1" id="KW-0472">Membrane</keyword>
<evidence type="ECO:0000256" key="1">
    <source>
        <dbReference type="SAM" id="Phobius"/>
    </source>
</evidence>
<keyword evidence="1" id="KW-1133">Transmembrane helix</keyword>
<evidence type="ECO:0000313" key="2">
    <source>
        <dbReference type="EMBL" id="GAA95313.1"/>
    </source>
</evidence>
<organism evidence="2 3">
    <name type="scientific">Mixia osmundae (strain CBS 9802 / IAM 14324 / JCM 22182 / KY 12970)</name>
    <dbReference type="NCBI Taxonomy" id="764103"/>
    <lineage>
        <taxon>Eukaryota</taxon>
        <taxon>Fungi</taxon>
        <taxon>Dikarya</taxon>
        <taxon>Basidiomycota</taxon>
        <taxon>Pucciniomycotina</taxon>
        <taxon>Mixiomycetes</taxon>
        <taxon>Mixiales</taxon>
        <taxon>Mixiaceae</taxon>
        <taxon>Mixia</taxon>
    </lineage>
</organism>
<dbReference type="Proteomes" id="UP000009131">
    <property type="component" value="Unassembled WGS sequence"/>
</dbReference>
<proteinExistence type="predicted"/>
<keyword evidence="1" id="KW-0812">Transmembrane</keyword>
<dbReference type="AlphaFoldDB" id="G7DXK3"/>
<dbReference type="InParanoid" id="G7DXK3"/>
<dbReference type="EMBL" id="BABT02000061">
    <property type="protein sequence ID" value="GAA95313.1"/>
    <property type="molecule type" value="Genomic_DNA"/>
</dbReference>